<proteinExistence type="predicted"/>
<dbReference type="RefSeq" id="WP_143657955.1">
    <property type="nucleotide sequence ID" value="NZ_MWQN01000001.1"/>
</dbReference>
<dbReference type="OrthoDB" id="4183777at2"/>
<keyword evidence="2" id="KW-1133">Transmembrane helix</keyword>
<evidence type="ECO:0000313" key="4">
    <source>
        <dbReference type="Proteomes" id="UP000190037"/>
    </source>
</evidence>
<dbReference type="STRING" id="159449.B4N89_14050"/>
<feature type="compositionally biased region" description="Gly residues" evidence="1">
    <location>
        <begin position="1"/>
        <end position="16"/>
    </location>
</feature>
<gene>
    <name evidence="3" type="ORF">B4N89_14050</name>
</gene>
<dbReference type="Proteomes" id="UP000190037">
    <property type="component" value="Unassembled WGS sequence"/>
</dbReference>
<sequence length="283" mass="30217">MVRIGNPGGNQYGGGPHQQQPYGQPGMYQQQYPGGPMPPHQPPRRSKLKPVLGWIGVVVGGVLATVAGSYIVDEINKKNDKGDKPVAENGVAFPDGYTPPPGVAFSDGAKFRASGDTGTWPDACDMLSDKEIQNAIPDSSIVGGRQGRKAAKTPKNFECTVNIKLPNLADPATPAKLTMTIKAIGDAAPVKDMYEKAKSEAAPYTGFEDLANKLFVQSAFRNDTTKLNLFKQGTKPDSPAYYVVIDLKADTKDSAGGPETRDAWTKKAGPALVRVLNIKMTDD</sequence>
<evidence type="ECO:0000313" key="3">
    <source>
        <dbReference type="EMBL" id="OPC81910.1"/>
    </source>
</evidence>
<comment type="caution">
    <text evidence="3">The sequence shown here is derived from an EMBL/GenBank/DDBJ whole genome shotgun (WGS) entry which is preliminary data.</text>
</comment>
<feature type="region of interest" description="Disordered" evidence="1">
    <location>
        <begin position="1"/>
        <end position="46"/>
    </location>
</feature>
<feature type="transmembrane region" description="Helical" evidence="2">
    <location>
        <begin position="51"/>
        <end position="72"/>
    </location>
</feature>
<feature type="compositionally biased region" description="Low complexity" evidence="1">
    <location>
        <begin position="17"/>
        <end position="34"/>
    </location>
</feature>
<dbReference type="AlphaFoldDB" id="A0A1T3NZ39"/>
<evidence type="ECO:0000256" key="1">
    <source>
        <dbReference type="SAM" id="MobiDB-lite"/>
    </source>
</evidence>
<keyword evidence="2" id="KW-0812">Transmembrane</keyword>
<organism evidence="3 4">
    <name type="scientific">Embleya scabrispora</name>
    <dbReference type="NCBI Taxonomy" id="159449"/>
    <lineage>
        <taxon>Bacteria</taxon>
        <taxon>Bacillati</taxon>
        <taxon>Actinomycetota</taxon>
        <taxon>Actinomycetes</taxon>
        <taxon>Kitasatosporales</taxon>
        <taxon>Streptomycetaceae</taxon>
        <taxon>Embleya</taxon>
    </lineage>
</organism>
<keyword evidence="4" id="KW-1185">Reference proteome</keyword>
<protein>
    <submittedName>
        <fullName evidence="3">Uncharacterized protein</fullName>
    </submittedName>
</protein>
<evidence type="ECO:0000256" key="2">
    <source>
        <dbReference type="SAM" id="Phobius"/>
    </source>
</evidence>
<dbReference type="EMBL" id="MWQN01000001">
    <property type="protein sequence ID" value="OPC81910.1"/>
    <property type="molecule type" value="Genomic_DNA"/>
</dbReference>
<keyword evidence="2" id="KW-0472">Membrane</keyword>
<name>A0A1T3NZ39_9ACTN</name>
<reference evidence="3 4" key="1">
    <citation type="submission" date="2017-03" db="EMBL/GenBank/DDBJ databases">
        <title>Draft genome sequence of Streptomyces scabrisporus NF3, endophyte isolated from Amphipterygium adstringens.</title>
        <authorList>
            <person name="Vazquez M."/>
            <person name="Ceapa C.D."/>
            <person name="Rodriguez Luna D."/>
            <person name="Sanchez Esquivel S."/>
        </authorList>
    </citation>
    <scope>NUCLEOTIDE SEQUENCE [LARGE SCALE GENOMIC DNA]</scope>
    <source>
        <strain evidence="3 4">NF3</strain>
    </source>
</reference>
<accession>A0A1T3NZ39</accession>